<dbReference type="Proteomes" id="UP001054837">
    <property type="component" value="Unassembled WGS sequence"/>
</dbReference>
<dbReference type="AlphaFoldDB" id="A0AAV4R668"/>
<organism evidence="1 2">
    <name type="scientific">Caerostris darwini</name>
    <dbReference type="NCBI Taxonomy" id="1538125"/>
    <lineage>
        <taxon>Eukaryota</taxon>
        <taxon>Metazoa</taxon>
        <taxon>Ecdysozoa</taxon>
        <taxon>Arthropoda</taxon>
        <taxon>Chelicerata</taxon>
        <taxon>Arachnida</taxon>
        <taxon>Araneae</taxon>
        <taxon>Araneomorphae</taxon>
        <taxon>Entelegynae</taxon>
        <taxon>Araneoidea</taxon>
        <taxon>Araneidae</taxon>
        <taxon>Caerostris</taxon>
    </lineage>
</organism>
<name>A0AAV4R668_9ARAC</name>
<evidence type="ECO:0000313" key="1">
    <source>
        <dbReference type="EMBL" id="GIY15821.1"/>
    </source>
</evidence>
<comment type="caution">
    <text evidence="1">The sequence shown here is derived from an EMBL/GenBank/DDBJ whole genome shotgun (WGS) entry which is preliminary data.</text>
</comment>
<dbReference type="EMBL" id="BPLQ01005583">
    <property type="protein sequence ID" value="GIY15821.1"/>
    <property type="molecule type" value="Genomic_DNA"/>
</dbReference>
<accession>A0AAV4R668</accession>
<sequence>MLMELSADPLSRVEIRHGSILITCTDGICNLQYAWYPELASGIPPVKITGITQWLQPKLLLARHSLNHFYLVGQIIVIQSGTASWTVEN</sequence>
<proteinExistence type="predicted"/>
<evidence type="ECO:0000313" key="2">
    <source>
        <dbReference type="Proteomes" id="UP001054837"/>
    </source>
</evidence>
<protein>
    <submittedName>
        <fullName evidence="1">Uncharacterized protein</fullName>
    </submittedName>
</protein>
<keyword evidence="2" id="KW-1185">Reference proteome</keyword>
<gene>
    <name evidence="1" type="ORF">CDAR_513701</name>
</gene>
<reference evidence="1 2" key="1">
    <citation type="submission" date="2021-06" db="EMBL/GenBank/DDBJ databases">
        <title>Caerostris darwini draft genome.</title>
        <authorList>
            <person name="Kono N."/>
            <person name="Arakawa K."/>
        </authorList>
    </citation>
    <scope>NUCLEOTIDE SEQUENCE [LARGE SCALE GENOMIC DNA]</scope>
</reference>